<organism evidence="2 3">
    <name type="scientific">Tindallia californiensis</name>
    <dbReference type="NCBI Taxonomy" id="159292"/>
    <lineage>
        <taxon>Bacteria</taxon>
        <taxon>Bacillati</taxon>
        <taxon>Bacillota</taxon>
        <taxon>Clostridia</taxon>
        <taxon>Peptostreptococcales</taxon>
        <taxon>Tindalliaceae</taxon>
        <taxon>Tindallia</taxon>
    </lineage>
</organism>
<keyword evidence="3" id="KW-1185">Reference proteome</keyword>
<dbReference type="EMBL" id="FNPV01000002">
    <property type="protein sequence ID" value="SDY45330.1"/>
    <property type="molecule type" value="Genomic_DNA"/>
</dbReference>
<proteinExistence type="predicted"/>
<protein>
    <submittedName>
        <fullName evidence="2">Uncharacterized protein</fullName>
    </submittedName>
</protein>
<gene>
    <name evidence="2" type="ORF">SAMN05192546_102169</name>
</gene>
<dbReference type="AlphaFoldDB" id="A0A1H3JZE7"/>
<keyword evidence="1" id="KW-0812">Transmembrane</keyword>
<evidence type="ECO:0000313" key="2">
    <source>
        <dbReference type="EMBL" id="SDY45330.1"/>
    </source>
</evidence>
<name>A0A1H3JZE7_9FIRM</name>
<evidence type="ECO:0000256" key="1">
    <source>
        <dbReference type="SAM" id="Phobius"/>
    </source>
</evidence>
<evidence type="ECO:0000313" key="3">
    <source>
        <dbReference type="Proteomes" id="UP000199230"/>
    </source>
</evidence>
<sequence>MSRCVDCGKENEGFICAHCLAKRASKIGKGAKKVGGFILAAAPAVITLIVTKGKGNPKA</sequence>
<keyword evidence="1" id="KW-0472">Membrane</keyword>
<reference evidence="2 3" key="1">
    <citation type="submission" date="2016-10" db="EMBL/GenBank/DDBJ databases">
        <authorList>
            <person name="de Groot N.N."/>
        </authorList>
    </citation>
    <scope>NUCLEOTIDE SEQUENCE [LARGE SCALE GENOMIC DNA]</scope>
    <source>
        <strain evidence="2 3">APO</strain>
    </source>
</reference>
<accession>A0A1H3JZE7</accession>
<keyword evidence="1" id="KW-1133">Transmembrane helix</keyword>
<feature type="transmembrane region" description="Helical" evidence="1">
    <location>
        <begin position="34"/>
        <end position="51"/>
    </location>
</feature>
<dbReference type="Proteomes" id="UP000199230">
    <property type="component" value="Unassembled WGS sequence"/>
</dbReference>